<feature type="chain" id="PRO_5028973138" evidence="1">
    <location>
        <begin position="25"/>
        <end position="129"/>
    </location>
</feature>
<gene>
    <name evidence="3" type="ORF">H3H32_34330</name>
</gene>
<dbReference type="Proteomes" id="UP000515369">
    <property type="component" value="Chromosome"/>
</dbReference>
<feature type="domain" description="Secretion system C-terminal sorting" evidence="2">
    <location>
        <begin position="44"/>
        <end position="114"/>
    </location>
</feature>
<evidence type="ECO:0000313" key="3">
    <source>
        <dbReference type="EMBL" id="QMW02913.1"/>
    </source>
</evidence>
<accession>A0A7G5GVM1</accession>
<evidence type="ECO:0000256" key="1">
    <source>
        <dbReference type="SAM" id="SignalP"/>
    </source>
</evidence>
<dbReference type="RefSeq" id="WP_182460205.1">
    <property type="nucleotide sequence ID" value="NZ_CP059732.1"/>
</dbReference>
<protein>
    <submittedName>
        <fullName evidence="3">T9SS type A sorting domain-containing protein</fullName>
    </submittedName>
</protein>
<dbReference type="InterPro" id="IPR026444">
    <property type="entry name" value="Secre_tail"/>
</dbReference>
<dbReference type="EMBL" id="CP059732">
    <property type="protein sequence ID" value="QMW02913.1"/>
    <property type="molecule type" value="Genomic_DNA"/>
</dbReference>
<feature type="signal peptide" evidence="1">
    <location>
        <begin position="1"/>
        <end position="24"/>
    </location>
</feature>
<dbReference type="Pfam" id="PF18962">
    <property type="entry name" value="Por_Secre_tail"/>
    <property type="match status" value="1"/>
</dbReference>
<dbReference type="AlphaFoldDB" id="A0A7G5GVM1"/>
<proteinExistence type="predicted"/>
<sequence>MKTLIKSLALALTLGVATSAATFAEVNPGTTAVSYQSAVYTTVSGKLSIALDKQKGGTVDVSLKDAEGKVVYTRHLGKNESQYRTRLNLSDLPDGVYQVEITNGVETTSHKITIATQQPVTPSRVIALN</sequence>
<organism evidence="3 4">
    <name type="scientific">Spirosoma foliorum</name>
    <dbReference type="NCBI Taxonomy" id="2710596"/>
    <lineage>
        <taxon>Bacteria</taxon>
        <taxon>Pseudomonadati</taxon>
        <taxon>Bacteroidota</taxon>
        <taxon>Cytophagia</taxon>
        <taxon>Cytophagales</taxon>
        <taxon>Cytophagaceae</taxon>
        <taxon>Spirosoma</taxon>
    </lineage>
</organism>
<name>A0A7G5GVM1_9BACT</name>
<dbReference type="KEGG" id="sfol:H3H32_34330"/>
<evidence type="ECO:0000313" key="4">
    <source>
        <dbReference type="Proteomes" id="UP000515369"/>
    </source>
</evidence>
<keyword evidence="4" id="KW-1185">Reference proteome</keyword>
<dbReference type="NCBIfam" id="TIGR04183">
    <property type="entry name" value="Por_Secre_tail"/>
    <property type="match status" value="1"/>
</dbReference>
<reference evidence="3 4" key="1">
    <citation type="submission" date="2020-07" db="EMBL/GenBank/DDBJ databases">
        <title>Spirosoma foliorum sp. nov., isolated from the leaves on the Nejang mountain Korea, Republic of.</title>
        <authorList>
            <person name="Ho H."/>
            <person name="Lee Y.-J."/>
            <person name="Nurcahyanto D.-A."/>
            <person name="Kim S.-G."/>
        </authorList>
    </citation>
    <scope>NUCLEOTIDE SEQUENCE [LARGE SCALE GENOMIC DNA]</scope>
    <source>
        <strain evidence="3 4">PL0136</strain>
    </source>
</reference>
<keyword evidence="1" id="KW-0732">Signal</keyword>
<evidence type="ECO:0000259" key="2">
    <source>
        <dbReference type="Pfam" id="PF18962"/>
    </source>
</evidence>